<comment type="function">
    <text evidence="1">Odorant receptor.</text>
</comment>
<evidence type="ECO:0000256" key="11">
    <source>
        <dbReference type="ARBA" id="ARBA00023224"/>
    </source>
</evidence>
<evidence type="ECO:0000256" key="2">
    <source>
        <dbReference type="ARBA" id="ARBA00004651"/>
    </source>
</evidence>
<organism evidence="15 16">
    <name type="scientific">Alligator sinensis</name>
    <name type="common">Chinese alligator</name>
    <dbReference type="NCBI Taxonomy" id="38654"/>
    <lineage>
        <taxon>Eukaryota</taxon>
        <taxon>Metazoa</taxon>
        <taxon>Chordata</taxon>
        <taxon>Craniata</taxon>
        <taxon>Vertebrata</taxon>
        <taxon>Euteleostomi</taxon>
        <taxon>Archelosauria</taxon>
        <taxon>Archosauria</taxon>
        <taxon>Crocodylia</taxon>
        <taxon>Alligatoridae</taxon>
        <taxon>Alligatorinae</taxon>
        <taxon>Alligator</taxon>
    </lineage>
</organism>
<evidence type="ECO:0000256" key="9">
    <source>
        <dbReference type="ARBA" id="ARBA00023170"/>
    </source>
</evidence>
<dbReference type="Pfam" id="PF13853">
    <property type="entry name" value="7tm_4"/>
    <property type="match status" value="1"/>
</dbReference>
<evidence type="ECO:0000256" key="5">
    <source>
        <dbReference type="ARBA" id="ARBA00022692"/>
    </source>
</evidence>
<feature type="transmembrane region" description="Helical" evidence="13">
    <location>
        <begin position="99"/>
        <end position="120"/>
    </location>
</feature>
<dbReference type="KEGG" id="asn:102382592"/>
<evidence type="ECO:0000256" key="3">
    <source>
        <dbReference type="ARBA" id="ARBA00010663"/>
    </source>
</evidence>
<protein>
    <recommendedName>
        <fullName evidence="13">Olfactory receptor</fullName>
    </recommendedName>
</protein>
<gene>
    <name evidence="16" type="primary">LOC102382592</name>
</gene>
<dbReference type="PRINTS" id="PR00237">
    <property type="entry name" value="GPCRRHODOPSN"/>
</dbReference>
<dbReference type="RefSeq" id="XP_006036131.2">
    <property type="nucleotide sequence ID" value="XM_006036069.2"/>
</dbReference>
<evidence type="ECO:0000313" key="16">
    <source>
        <dbReference type="RefSeq" id="XP_006036131.2"/>
    </source>
</evidence>
<proteinExistence type="inferred from homology"/>
<dbReference type="FunFam" id="1.10.1220.70:FF:000001">
    <property type="entry name" value="Olfactory receptor"/>
    <property type="match status" value="1"/>
</dbReference>
<keyword evidence="7 12" id="KW-0297">G-protein coupled receptor</keyword>
<dbReference type="PRINTS" id="PR00245">
    <property type="entry name" value="OLFACTORYR"/>
</dbReference>
<feature type="transmembrane region" description="Helical" evidence="13">
    <location>
        <begin position="22"/>
        <end position="48"/>
    </location>
</feature>
<dbReference type="InterPro" id="IPR000276">
    <property type="entry name" value="GPCR_Rhodpsn"/>
</dbReference>
<comment type="subcellular location">
    <subcellularLocation>
        <location evidence="2 13">Cell membrane</location>
        <topology evidence="2 13">Multi-pass membrane protein</topology>
    </subcellularLocation>
</comment>
<evidence type="ECO:0000256" key="13">
    <source>
        <dbReference type="RuleBase" id="RU363047"/>
    </source>
</evidence>
<dbReference type="Gene3D" id="1.20.1070.10">
    <property type="entry name" value="Rhodopsin 7-helix transmembrane proteins"/>
    <property type="match status" value="1"/>
</dbReference>
<name>A0A1U7ST53_ALLSI</name>
<sequence length="327" mass="37005">MSMANRTTVTKFILLGFPSQPVIQVILFLVFSTMYSMVLLGNIGLMVLIRSNSHLQTPMYFFLSNLSFVDLCYCSVIVPKMLVNFLSERKTISYAGCGLQFYFFCTFADTESFILATMAYDRYVAICNPLLYTVTMSQKVCVMLVLLSYLGGTLSALVHTCFAFRLSFCGPNIINHFFCDLPLLLKLSCSDTTLNELLLYTYGSSVEIISSIIIIISYIFIIISVLKMRSMAARRKTFSTCASHLSSVIIYEGTLLFIYSRPSSWYSPNSDKYISVFYTIVVPVLNPLIYSLRNKDVKDALRKAIEKKLIHETQACCSMLVNMIQQT</sequence>
<evidence type="ECO:0000256" key="8">
    <source>
        <dbReference type="ARBA" id="ARBA00023136"/>
    </source>
</evidence>
<dbReference type="PROSITE" id="PS00237">
    <property type="entry name" value="G_PROTEIN_RECEP_F1_1"/>
    <property type="match status" value="1"/>
</dbReference>
<evidence type="ECO:0000256" key="6">
    <source>
        <dbReference type="ARBA" id="ARBA00022989"/>
    </source>
</evidence>
<dbReference type="eggNOG" id="ENOG502SIQS">
    <property type="taxonomic scope" value="Eukaryota"/>
</dbReference>
<keyword evidence="6 13" id="KW-1133">Transmembrane helix</keyword>
<dbReference type="PROSITE" id="PS50262">
    <property type="entry name" value="G_PROTEIN_RECEP_F1_2"/>
    <property type="match status" value="1"/>
</dbReference>
<keyword evidence="11 12" id="KW-0807">Transducer</keyword>
<dbReference type="GO" id="GO:0004930">
    <property type="term" value="F:G protein-coupled receptor activity"/>
    <property type="evidence" value="ECO:0007669"/>
    <property type="project" value="UniProtKB-KW"/>
</dbReference>
<dbReference type="InParanoid" id="A0A1U7ST53"/>
<reference evidence="16" key="1">
    <citation type="submission" date="2025-08" db="UniProtKB">
        <authorList>
            <consortium name="RefSeq"/>
        </authorList>
    </citation>
    <scope>IDENTIFICATION</scope>
</reference>
<evidence type="ECO:0000256" key="4">
    <source>
        <dbReference type="ARBA" id="ARBA00022475"/>
    </source>
</evidence>
<evidence type="ECO:0000256" key="7">
    <source>
        <dbReference type="ARBA" id="ARBA00023040"/>
    </source>
</evidence>
<dbReference type="InterPro" id="IPR017452">
    <property type="entry name" value="GPCR_Rhodpsn_7TM"/>
</dbReference>
<evidence type="ECO:0000256" key="12">
    <source>
        <dbReference type="RuleBase" id="RU000688"/>
    </source>
</evidence>
<keyword evidence="13" id="KW-0716">Sensory transduction</keyword>
<evidence type="ECO:0000256" key="1">
    <source>
        <dbReference type="ARBA" id="ARBA00002936"/>
    </source>
</evidence>
<keyword evidence="5 12" id="KW-0812">Transmembrane</keyword>
<feature type="transmembrane region" description="Helical" evidence="13">
    <location>
        <begin position="208"/>
        <end position="226"/>
    </location>
</feature>
<dbReference type="PANTHER" id="PTHR48018">
    <property type="entry name" value="OLFACTORY RECEPTOR"/>
    <property type="match status" value="1"/>
</dbReference>
<feature type="transmembrane region" description="Helical" evidence="13">
    <location>
        <begin position="272"/>
        <end position="292"/>
    </location>
</feature>
<dbReference type="GO" id="GO:0004984">
    <property type="term" value="F:olfactory receptor activity"/>
    <property type="evidence" value="ECO:0007669"/>
    <property type="project" value="InterPro"/>
</dbReference>
<dbReference type="SUPFAM" id="SSF81321">
    <property type="entry name" value="Family A G protein-coupled receptor-like"/>
    <property type="match status" value="1"/>
</dbReference>
<feature type="domain" description="G-protein coupled receptors family 1 profile" evidence="14">
    <location>
        <begin position="41"/>
        <end position="290"/>
    </location>
</feature>
<dbReference type="AlphaFoldDB" id="A0A1U7ST53"/>
<comment type="similarity">
    <text evidence="3 12">Belongs to the G-protein coupled receptor 1 family.</text>
</comment>
<keyword evidence="15" id="KW-1185">Reference proteome</keyword>
<dbReference type="GO" id="GO:0005886">
    <property type="term" value="C:plasma membrane"/>
    <property type="evidence" value="ECO:0007669"/>
    <property type="project" value="UniProtKB-SubCell"/>
</dbReference>
<evidence type="ECO:0000256" key="10">
    <source>
        <dbReference type="ARBA" id="ARBA00023180"/>
    </source>
</evidence>
<evidence type="ECO:0000259" key="14">
    <source>
        <dbReference type="PROSITE" id="PS50262"/>
    </source>
</evidence>
<keyword evidence="8 13" id="KW-0472">Membrane</keyword>
<dbReference type="Proteomes" id="UP000189705">
    <property type="component" value="Unplaced"/>
</dbReference>
<feature type="transmembrane region" description="Helical" evidence="13">
    <location>
        <begin position="238"/>
        <end position="260"/>
    </location>
</feature>
<keyword evidence="10" id="KW-0325">Glycoprotein</keyword>
<keyword evidence="9 12" id="KW-0675">Receptor</keyword>
<keyword evidence="13" id="KW-0552">Olfaction</keyword>
<accession>A0A1U7ST53</accession>
<dbReference type="GeneID" id="102382592"/>
<dbReference type="FunFam" id="1.20.1070.10:FF:000003">
    <property type="entry name" value="Olfactory receptor"/>
    <property type="match status" value="1"/>
</dbReference>
<keyword evidence="4 13" id="KW-1003">Cell membrane</keyword>
<feature type="transmembrane region" description="Helical" evidence="13">
    <location>
        <begin position="60"/>
        <end position="79"/>
    </location>
</feature>
<dbReference type="InterPro" id="IPR000725">
    <property type="entry name" value="Olfact_rcpt"/>
</dbReference>
<feature type="transmembrane region" description="Helical" evidence="13">
    <location>
        <begin position="140"/>
        <end position="158"/>
    </location>
</feature>
<evidence type="ECO:0000313" key="15">
    <source>
        <dbReference type="Proteomes" id="UP000189705"/>
    </source>
</evidence>